<name>F5RH12_METUF</name>
<dbReference type="eggNOG" id="ENOG503300Y">
    <property type="taxonomic scope" value="Bacteria"/>
</dbReference>
<feature type="transmembrane region" description="Helical" evidence="1">
    <location>
        <begin position="59"/>
        <end position="79"/>
    </location>
</feature>
<reference evidence="2 3" key="1">
    <citation type="journal article" date="2011" name="J. Bacteriol.">
        <title>Genome sequence of Methyloversatilis universalis FAM5T, a methylotrophic representative of the order Rhodocyclales.</title>
        <authorList>
            <person name="Kittichotirat W."/>
            <person name="Good N.M."/>
            <person name="Hall R."/>
            <person name="Bringel F."/>
            <person name="Lajus A."/>
            <person name="Medigue C."/>
            <person name="Smalley N.E."/>
            <person name="Beck D."/>
            <person name="Bumgarner R."/>
            <person name="Vuilleumier S."/>
            <person name="Kalyuzhnaya M.G."/>
        </authorList>
    </citation>
    <scope>NUCLEOTIDE SEQUENCE [LARGE SCALE GENOMIC DNA]</scope>
    <source>
        <strain evidence="3">ATCC BAA-1314 / JCM 13912 / FAM5</strain>
    </source>
</reference>
<sequence>MDQSKSKKPLDPLLEKRIARMFGRDRAMSLGMLVGLWFALGYVYFAVPHGFLGTPVGMVLTVAGALVLIFNTASVFAMLRHYDEDRDHIYGIDIYHLDQHRARARKAALRPAHVDV</sequence>
<dbReference type="AlphaFoldDB" id="F5RH12"/>
<keyword evidence="1" id="KW-0472">Membrane</keyword>
<dbReference type="STRING" id="1000565.METUNv1_03604"/>
<proteinExistence type="predicted"/>
<evidence type="ECO:0000313" key="2">
    <source>
        <dbReference type="EMBL" id="EGK70216.1"/>
    </source>
</evidence>
<dbReference type="RefSeq" id="WP_008064129.1">
    <property type="nucleotide sequence ID" value="NZ_AFHG01000058.1"/>
</dbReference>
<gene>
    <name evidence="2" type="ORF">METUNv1_03604</name>
</gene>
<keyword evidence="1" id="KW-1133">Transmembrane helix</keyword>
<evidence type="ECO:0008006" key="4">
    <source>
        <dbReference type="Google" id="ProtNLM"/>
    </source>
</evidence>
<protein>
    <recommendedName>
        <fullName evidence="4">DUF485 domain-containing protein</fullName>
    </recommendedName>
</protein>
<dbReference type="Proteomes" id="UP000005019">
    <property type="component" value="Unassembled WGS sequence"/>
</dbReference>
<dbReference type="EMBL" id="AFHG01000058">
    <property type="protein sequence ID" value="EGK70216.1"/>
    <property type="molecule type" value="Genomic_DNA"/>
</dbReference>
<comment type="caution">
    <text evidence="2">The sequence shown here is derived from an EMBL/GenBank/DDBJ whole genome shotgun (WGS) entry which is preliminary data.</text>
</comment>
<organism evidence="2 3">
    <name type="scientific">Methyloversatilis universalis (strain ATCC BAA-1314 / DSM 25237 / JCM 13912 / CCUG 52030 / FAM5)</name>
    <dbReference type="NCBI Taxonomy" id="1000565"/>
    <lineage>
        <taxon>Bacteria</taxon>
        <taxon>Pseudomonadati</taxon>
        <taxon>Pseudomonadota</taxon>
        <taxon>Betaproteobacteria</taxon>
        <taxon>Nitrosomonadales</taxon>
        <taxon>Sterolibacteriaceae</taxon>
        <taxon>Methyloversatilis</taxon>
    </lineage>
</organism>
<dbReference type="OrthoDB" id="5609302at2"/>
<evidence type="ECO:0000313" key="3">
    <source>
        <dbReference type="Proteomes" id="UP000005019"/>
    </source>
</evidence>
<feature type="transmembrane region" description="Helical" evidence="1">
    <location>
        <begin position="27"/>
        <end position="47"/>
    </location>
</feature>
<accession>F5RH12</accession>
<keyword evidence="1" id="KW-0812">Transmembrane</keyword>
<evidence type="ECO:0000256" key="1">
    <source>
        <dbReference type="SAM" id="Phobius"/>
    </source>
</evidence>
<keyword evidence="3" id="KW-1185">Reference proteome</keyword>